<sequence>MKKIIALLSFALLSGCASNPEMAALAASTLALPDNPNTAQLDVAGLASVAENQAVQGLSLGLQGSNKRYQCQDLTFEEAQELLQTGHSYLDPESDGVACMALNNTVSTEPATEPAPVIVAAPIPDVDIPHITKHVARQTTKTARSASSGSNCTWVDGYTRKNGTHVRGHQRCR</sequence>
<feature type="chain" id="PRO_5012146604" description="Excalibur calcium-binding domain-containing protein" evidence="1">
    <location>
        <begin position="24"/>
        <end position="173"/>
    </location>
</feature>
<comment type="caution">
    <text evidence="2">The sequence shown here is derived from an EMBL/GenBank/DDBJ whole genome shotgun (WGS) entry which is preliminary data.</text>
</comment>
<organism evidence="2 3">
    <name type="scientific">Thiothrix lacustris</name>
    <dbReference type="NCBI Taxonomy" id="525917"/>
    <lineage>
        <taxon>Bacteria</taxon>
        <taxon>Pseudomonadati</taxon>
        <taxon>Pseudomonadota</taxon>
        <taxon>Gammaproteobacteria</taxon>
        <taxon>Thiotrichales</taxon>
        <taxon>Thiotrichaceae</taxon>
        <taxon>Thiothrix</taxon>
    </lineage>
</organism>
<dbReference type="Proteomes" id="UP000192491">
    <property type="component" value="Unassembled WGS sequence"/>
</dbReference>
<dbReference type="AlphaFoldDB" id="A0A1Y1QYH5"/>
<gene>
    <name evidence="2" type="ORF">BWK73_04830</name>
</gene>
<evidence type="ECO:0008006" key="4">
    <source>
        <dbReference type="Google" id="ProtNLM"/>
    </source>
</evidence>
<evidence type="ECO:0000313" key="3">
    <source>
        <dbReference type="Proteomes" id="UP000192491"/>
    </source>
</evidence>
<name>A0A1Y1QYH5_9GAMM</name>
<accession>A0A1Y1QYH5</accession>
<protein>
    <recommendedName>
        <fullName evidence="4">Excalibur calcium-binding domain-containing protein</fullName>
    </recommendedName>
</protein>
<keyword evidence="1" id="KW-0732">Signal</keyword>
<dbReference type="EMBL" id="MTEJ01000007">
    <property type="protein sequence ID" value="OQX16192.1"/>
    <property type="molecule type" value="Genomic_DNA"/>
</dbReference>
<evidence type="ECO:0000256" key="1">
    <source>
        <dbReference type="SAM" id="SignalP"/>
    </source>
</evidence>
<reference evidence="2 3" key="1">
    <citation type="submission" date="2017-01" db="EMBL/GenBank/DDBJ databases">
        <title>Novel large sulfur bacteria in the metagenomes of groundwater-fed chemosynthetic microbial mats in the Lake Huron basin.</title>
        <authorList>
            <person name="Sharrar A.M."/>
            <person name="Flood B.E."/>
            <person name="Bailey J.V."/>
            <person name="Jones D.S."/>
            <person name="Biddanda B."/>
            <person name="Ruberg S.A."/>
            <person name="Marcus D.N."/>
            <person name="Dick G.J."/>
        </authorList>
    </citation>
    <scope>NUCLEOTIDE SEQUENCE [LARGE SCALE GENOMIC DNA]</scope>
    <source>
        <strain evidence="2">A8</strain>
    </source>
</reference>
<feature type="signal peptide" evidence="1">
    <location>
        <begin position="1"/>
        <end position="23"/>
    </location>
</feature>
<evidence type="ECO:0000313" key="2">
    <source>
        <dbReference type="EMBL" id="OQX16192.1"/>
    </source>
</evidence>
<dbReference type="PROSITE" id="PS51257">
    <property type="entry name" value="PROKAR_LIPOPROTEIN"/>
    <property type="match status" value="1"/>
</dbReference>
<proteinExistence type="predicted"/>